<dbReference type="Proteomes" id="UP001153678">
    <property type="component" value="Unassembled WGS sequence"/>
</dbReference>
<comment type="caution">
    <text evidence="1">The sequence shown here is derived from an EMBL/GenBank/DDBJ whole genome shotgun (WGS) entry which is preliminary data.</text>
</comment>
<organism evidence="1 2">
    <name type="scientific">Funneliformis geosporum</name>
    <dbReference type="NCBI Taxonomy" id="1117311"/>
    <lineage>
        <taxon>Eukaryota</taxon>
        <taxon>Fungi</taxon>
        <taxon>Fungi incertae sedis</taxon>
        <taxon>Mucoromycota</taxon>
        <taxon>Glomeromycotina</taxon>
        <taxon>Glomeromycetes</taxon>
        <taxon>Glomerales</taxon>
        <taxon>Glomeraceae</taxon>
        <taxon>Funneliformis</taxon>
    </lineage>
</organism>
<protein>
    <submittedName>
        <fullName evidence="1">15370_t:CDS:1</fullName>
    </submittedName>
</protein>
<evidence type="ECO:0000313" key="1">
    <source>
        <dbReference type="EMBL" id="CAI2190932.1"/>
    </source>
</evidence>
<keyword evidence="2" id="KW-1185">Reference proteome</keyword>
<evidence type="ECO:0000313" key="2">
    <source>
        <dbReference type="Proteomes" id="UP001153678"/>
    </source>
</evidence>
<gene>
    <name evidence="1" type="ORF">FWILDA_LOCUS14822</name>
</gene>
<accession>A0A9W4T3Y0</accession>
<dbReference type="AlphaFoldDB" id="A0A9W4T3Y0"/>
<proteinExistence type="predicted"/>
<feature type="non-terminal residue" evidence="1">
    <location>
        <position position="46"/>
    </location>
</feature>
<name>A0A9W4T3Y0_9GLOM</name>
<reference evidence="1" key="1">
    <citation type="submission" date="2022-08" db="EMBL/GenBank/DDBJ databases">
        <authorList>
            <person name="Kallberg Y."/>
            <person name="Tangrot J."/>
            <person name="Rosling A."/>
        </authorList>
    </citation>
    <scope>NUCLEOTIDE SEQUENCE</scope>
    <source>
        <strain evidence="1">Wild A</strain>
    </source>
</reference>
<sequence>MKQNWKAMPIEFGRSPINIQKHHLAVDWYNWIVLYSLPLLHNYLLI</sequence>
<dbReference type="EMBL" id="CAMKVN010006953">
    <property type="protein sequence ID" value="CAI2190932.1"/>
    <property type="molecule type" value="Genomic_DNA"/>
</dbReference>